<dbReference type="AlphaFoldDB" id="A0A2A6CLZ0"/>
<evidence type="ECO:0000259" key="15">
    <source>
        <dbReference type="Pfam" id="PF00487"/>
    </source>
</evidence>
<keyword evidence="10 14" id="KW-0472">Membrane</keyword>
<feature type="transmembrane region" description="Helical" evidence="14">
    <location>
        <begin position="288"/>
        <end position="309"/>
    </location>
</feature>
<feature type="transmembrane region" description="Helical" evidence="14">
    <location>
        <begin position="45"/>
        <end position="65"/>
    </location>
</feature>
<keyword evidence="3 12" id="KW-0444">Lipid biosynthesis</keyword>
<evidence type="ECO:0000313" key="17">
    <source>
        <dbReference type="Proteomes" id="UP000005239"/>
    </source>
</evidence>
<protein>
    <submittedName>
        <fullName evidence="16">FA_desaturase domain-containing protein</fullName>
    </submittedName>
</protein>
<evidence type="ECO:0000256" key="9">
    <source>
        <dbReference type="ARBA" id="ARBA00023098"/>
    </source>
</evidence>
<evidence type="ECO:0000256" key="2">
    <source>
        <dbReference type="ARBA" id="ARBA00009295"/>
    </source>
</evidence>
<dbReference type="InterPro" id="IPR015876">
    <property type="entry name" value="Acyl-CoA_DS"/>
</dbReference>
<reference evidence="16" key="2">
    <citation type="submission" date="2022-06" db="UniProtKB">
        <authorList>
            <consortium name="EnsemblMetazoa"/>
        </authorList>
    </citation>
    <scope>IDENTIFICATION</scope>
    <source>
        <strain evidence="16">PS312</strain>
    </source>
</reference>
<comment type="similarity">
    <text evidence="2 12">Belongs to the fatty acid desaturase type 1 family.</text>
</comment>
<feature type="transmembrane region" description="Helical" evidence="14">
    <location>
        <begin position="77"/>
        <end position="95"/>
    </location>
</feature>
<evidence type="ECO:0000256" key="7">
    <source>
        <dbReference type="ARBA" id="ARBA00023002"/>
    </source>
</evidence>
<comment type="domain">
    <text evidence="12">The histidine box domains are involved in binding the catalytic metal ions.</text>
</comment>
<dbReference type="Proteomes" id="UP000005239">
    <property type="component" value="Unassembled WGS sequence"/>
</dbReference>
<accession>A0A2A6CLZ0</accession>
<evidence type="ECO:0000256" key="12">
    <source>
        <dbReference type="RuleBase" id="RU000581"/>
    </source>
</evidence>
<evidence type="ECO:0000256" key="11">
    <source>
        <dbReference type="ARBA" id="ARBA00023160"/>
    </source>
</evidence>
<dbReference type="GO" id="GO:0005506">
    <property type="term" value="F:iron ion binding"/>
    <property type="evidence" value="ECO:0000318"/>
    <property type="project" value="GO_Central"/>
</dbReference>
<proteinExistence type="inferred from homology"/>
<evidence type="ECO:0000256" key="14">
    <source>
        <dbReference type="SAM" id="Phobius"/>
    </source>
</evidence>
<keyword evidence="7 12" id="KW-0560">Oxidoreductase</keyword>
<keyword evidence="4 12" id="KW-0812">Transmembrane</keyword>
<dbReference type="InterPro" id="IPR005804">
    <property type="entry name" value="FA_desaturase_dom"/>
</dbReference>
<gene>
    <name evidence="16" type="primary">WBGene00279833</name>
</gene>
<evidence type="ECO:0000256" key="8">
    <source>
        <dbReference type="ARBA" id="ARBA00023004"/>
    </source>
</evidence>
<dbReference type="CDD" id="cd03505">
    <property type="entry name" value="Delta9-FADS-like"/>
    <property type="match status" value="1"/>
</dbReference>
<name>A0A2A6CLZ0_PRIPA</name>
<keyword evidence="8" id="KW-0408">Iron</keyword>
<evidence type="ECO:0000256" key="4">
    <source>
        <dbReference type="ARBA" id="ARBA00022692"/>
    </source>
</evidence>
<keyword evidence="11 12" id="KW-0275">Fatty acid biosynthesis</keyword>
<keyword evidence="6 14" id="KW-1133">Transmembrane helix</keyword>
<organism evidence="16 17">
    <name type="scientific">Pristionchus pacificus</name>
    <name type="common">Parasitic nematode worm</name>
    <dbReference type="NCBI Taxonomy" id="54126"/>
    <lineage>
        <taxon>Eukaryota</taxon>
        <taxon>Metazoa</taxon>
        <taxon>Ecdysozoa</taxon>
        <taxon>Nematoda</taxon>
        <taxon>Chromadorea</taxon>
        <taxon>Rhabditida</taxon>
        <taxon>Rhabditina</taxon>
        <taxon>Diplogasteromorpha</taxon>
        <taxon>Diplogasteroidea</taxon>
        <taxon>Neodiplogasteridae</taxon>
        <taxon>Pristionchus</taxon>
    </lineage>
</organism>
<keyword evidence="9" id="KW-0443">Lipid metabolism</keyword>
<evidence type="ECO:0000256" key="3">
    <source>
        <dbReference type="ARBA" id="ARBA00022516"/>
    </source>
</evidence>
<feature type="compositionally biased region" description="Basic and acidic residues" evidence="13">
    <location>
        <begin position="320"/>
        <end position="331"/>
    </location>
</feature>
<evidence type="ECO:0000256" key="1">
    <source>
        <dbReference type="ARBA" id="ARBA00004141"/>
    </source>
</evidence>
<evidence type="ECO:0000256" key="6">
    <source>
        <dbReference type="ARBA" id="ARBA00022989"/>
    </source>
</evidence>
<keyword evidence="17" id="KW-1185">Reference proteome</keyword>
<sequence length="343" mass="40039">LQVPMTISKRVYHVEHQEDCYLAAEDKEIEAMEEEAKTSNYKQEIVWRNVVIFAILHAACIYGWYLLFAGIASWKSFFWAFFMTLYSGNCVTAGAHRLWCHKAYKANFGVKVFLMLGQTISLQHDIIDWCRDHRVHHKWTDSDADPHNSKRGFFFSHIGWLMVKKHPKVAEMGKKVDMSDLLSDPVLAFQRRHYAPLVLLSILILTAVPVRYWDESVWNAFWVCAVCRLVVQLNMTWIINSAAHKFGTKPFDTDISSTDSWFWAIPTNGEAWHNYHHAFPQDYRASEYMYSANLSSMMIDFFAAMGWVWDRKRMSKEAIERQKTLKGDHSRPLTAAPDFLHDK</sequence>
<dbReference type="OrthoDB" id="9988030at2759"/>
<comment type="subcellular location">
    <subcellularLocation>
        <location evidence="1">Membrane</location>
        <topology evidence="1">Multi-pass membrane protein</topology>
    </subcellularLocation>
</comment>
<feature type="transmembrane region" description="Helical" evidence="14">
    <location>
        <begin position="194"/>
        <end position="213"/>
    </location>
</feature>
<dbReference type="PANTHER" id="PTHR11351">
    <property type="entry name" value="ACYL-COA DESATURASE"/>
    <property type="match status" value="1"/>
</dbReference>
<dbReference type="PANTHER" id="PTHR11351:SF31">
    <property type="entry name" value="DESATURASE 1, ISOFORM A-RELATED"/>
    <property type="match status" value="1"/>
</dbReference>
<keyword evidence="5" id="KW-0276">Fatty acid metabolism</keyword>
<dbReference type="GO" id="GO:0004768">
    <property type="term" value="F:stearoyl-CoA 9-desaturase activity"/>
    <property type="evidence" value="ECO:0000318"/>
    <property type="project" value="GO_Central"/>
</dbReference>
<evidence type="ECO:0000256" key="13">
    <source>
        <dbReference type="SAM" id="MobiDB-lite"/>
    </source>
</evidence>
<dbReference type="GO" id="GO:0006636">
    <property type="term" value="P:unsaturated fatty acid biosynthetic process"/>
    <property type="evidence" value="ECO:0000318"/>
    <property type="project" value="GO_Central"/>
</dbReference>
<comment type="cofactor">
    <cofactor evidence="12">
        <name>Fe(2+)</name>
        <dbReference type="ChEBI" id="CHEBI:29033"/>
    </cofactor>
</comment>
<dbReference type="Pfam" id="PF00487">
    <property type="entry name" value="FA_desaturase"/>
    <property type="match status" value="1"/>
</dbReference>
<accession>A0A8R1Z1M5</accession>
<feature type="domain" description="Fatty acid desaturase" evidence="15">
    <location>
        <begin position="76"/>
        <end position="281"/>
    </location>
</feature>
<reference evidence="17" key="1">
    <citation type="journal article" date="2008" name="Nat. Genet.">
        <title>The Pristionchus pacificus genome provides a unique perspective on nematode lifestyle and parasitism.</title>
        <authorList>
            <person name="Dieterich C."/>
            <person name="Clifton S.W."/>
            <person name="Schuster L.N."/>
            <person name="Chinwalla A."/>
            <person name="Delehaunty K."/>
            <person name="Dinkelacker I."/>
            <person name="Fulton L."/>
            <person name="Fulton R."/>
            <person name="Godfrey J."/>
            <person name="Minx P."/>
            <person name="Mitreva M."/>
            <person name="Roeseler W."/>
            <person name="Tian H."/>
            <person name="Witte H."/>
            <person name="Yang S.P."/>
            <person name="Wilson R.K."/>
            <person name="Sommer R.J."/>
        </authorList>
    </citation>
    <scope>NUCLEOTIDE SEQUENCE [LARGE SCALE GENOMIC DNA]</scope>
    <source>
        <strain evidence="17">PS312</strain>
    </source>
</reference>
<dbReference type="EnsemblMetazoa" id="PPA41464.1">
    <property type="protein sequence ID" value="PPA41464.1"/>
    <property type="gene ID" value="WBGene00279833"/>
</dbReference>
<dbReference type="PRINTS" id="PR00075">
    <property type="entry name" value="FACDDSATRASE"/>
</dbReference>
<evidence type="ECO:0000313" key="16">
    <source>
        <dbReference type="EnsemblMetazoa" id="PPA41464.1"/>
    </source>
</evidence>
<dbReference type="GO" id="GO:0005789">
    <property type="term" value="C:endoplasmic reticulum membrane"/>
    <property type="evidence" value="ECO:0000318"/>
    <property type="project" value="GO_Central"/>
</dbReference>
<evidence type="ECO:0000256" key="5">
    <source>
        <dbReference type="ARBA" id="ARBA00022832"/>
    </source>
</evidence>
<evidence type="ECO:0000256" key="10">
    <source>
        <dbReference type="ARBA" id="ARBA00023136"/>
    </source>
</evidence>
<feature type="region of interest" description="Disordered" evidence="13">
    <location>
        <begin position="320"/>
        <end position="343"/>
    </location>
</feature>